<dbReference type="InterPro" id="IPR000306">
    <property type="entry name" value="Znf_FYVE"/>
</dbReference>
<organism evidence="7 8">
    <name type="scientific">Effrenium voratum</name>
    <dbReference type="NCBI Taxonomy" id="2562239"/>
    <lineage>
        <taxon>Eukaryota</taxon>
        <taxon>Sar</taxon>
        <taxon>Alveolata</taxon>
        <taxon>Dinophyceae</taxon>
        <taxon>Suessiales</taxon>
        <taxon>Symbiodiniaceae</taxon>
        <taxon>Effrenium</taxon>
    </lineage>
</organism>
<dbReference type="Gene3D" id="3.30.40.10">
    <property type="entry name" value="Zinc/RING finger domain, C3HC4 (zinc finger)"/>
    <property type="match status" value="1"/>
</dbReference>
<dbReference type="Pfam" id="PF00566">
    <property type="entry name" value="RabGAP-TBC"/>
    <property type="match status" value="1"/>
</dbReference>
<proteinExistence type="predicted"/>
<evidence type="ECO:0000313" key="8">
    <source>
        <dbReference type="Proteomes" id="UP001178507"/>
    </source>
</evidence>
<dbReference type="PROSITE" id="PS50178">
    <property type="entry name" value="ZF_FYVE"/>
    <property type="match status" value="1"/>
</dbReference>
<comment type="caution">
    <text evidence="7">The sequence shown here is derived from an EMBL/GenBank/DDBJ whole genome shotgun (WGS) entry which is preliminary data.</text>
</comment>
<evidence type="ECO:0000313" key="7">
    <source>
        <dbReference type="EMBL" id="CAJ1397732.1"/>
    </source>
</evidence>
<dbReference type="InterPro" id="IPR000195">
    <property type="entry name" value="Rab-GAP-TBC_dom"/>
</dbReference>
<evidence type="ECO:0000259" key="5">
    <source>
        <dbReference type="PROSITE" id="PS50086"/>
    </source>
</evidence>
<evidence type="ECO:0000256" key="4">
    <source>
        <dbReference type="PROSITE-ProRule" id="PRU00091"/>
    </source>
</evidence>
<dbReference type="InterPro" id="IPR013083">
    <property type="entry name" value="Znf_RING/FYVE/PHD"/>
</dbReference>
<accession>A0AA36N855</accession>
<keyword evidence="1" id="KW-0479">Metal-binding</keyword>
<dbReference type="InterPro" id="IPR011011">
    <property type="entry name" value="Znf_FYVE_PHD"/>
</dbReference>
<dbReference type="PROSITE" id="PS50086">
    <property type="entry name" value="TBC_RABGAP"/>
    <property type="match status" value="1"/>
</dbReference>
<evidence type="ECO:0008006" key="9">
    <source>
        <dbReference type="Google" id="ProtNLM"/>
    </source>
</evidence>
<gene>
    <name evidence="7" type="ORF">EVOR1521_LOCUS21684</name>
</gene>
<dbReference type="GO" id="GO:0008270">
    <property type="term" value="F:zinc ion binding"/>
    <property type="evidence" value="ECO:0007669"/>
    <property type="project" value="UniProtKB-KW"/>
</dbReference>
<feature type="domain" description="FYVE-type" evidence="6">
    <location>
        <begin position="545"/>
        <end position="605"/>
    </location>
</feature>
<dbReference type="SUPFAM" id="SSF57903">
    <property type="entry name" value="FYVE/PHD zinc finger"/>
    <property type="match status" value="1"/>
</dbReference>
<evidence type="ECO:0000256" key="3">
    <source>
        <dbReference type="ARBA" id="ARBA00022833"/>
    </source>
</evidence>
<protein>
    <recommendedName>
        <fullName evidence="9">FYVE-type domain-containing protein</fullName>
    </recommendedName>
</protein>
<evidence type="ECO:0000256" key="2">
    <source>
        <dbReference type="ARBA" id="ARBA00022771"/>
    </source>
</evidence>
<evidence type="ECO:0000256" key="1">
    <source>
        <dbReference type="ARBA" id="ARBA00022723"/>
    </source>
</evidence>
<keyword evidence="8" id="KW-1185">Reference proteome</keyword>
<dbReference type="PANTHER" id="PTHR39490:SF8">
    <property type="entry name" value="ZINC FINGER FYVE DOMAIN-CONTAINING PROTEIN 21"/>
    <property type="match status" value="1"/>
</dbReference>
<dbReference type="Pfam" id="PF01363">
    <property type="entry name" value="FYVE"/>
    <property type="match status" value="1"/>
</dbReference>
<feature type="non-terminal residue" evidence="7">
    <location>
        <position position="608"/>
    </location>
</feature>
<dbReference type="SUPFAM" id="SSF47923">
    <property type="entry name" value="Ypt/Rab-GAP domain of gyp1p"/>
    <property type="match status" value="1"/>
</dbReference>
<keyword evidence="2 4" id="KW-0863">Zinc-finger</keyword>
<dbReference type="AlphaFoldDB" id="A0AA36N855"/>
<dbReference type="EMBL" id="CAUJNA010003276">
    <property type="protein sequence ID" value="CAJ1397732.1"/>
    <property type="molecule type" value="Genomic_DNA"/>
</dbReference>
<feature type="domain" description="Rab-GAP TBC" evidence="5">
    <location>
        <begin position="90"/>
        <end position="266"/>
    </location>
</feature>
<dbReference type="InterPro" id="IPR017455">
    <property type="entry name" value="Znf_FYVE-rel"/>
</dbReference>
<dbReference type="PANTHER" id="PTHR39490">
    <property type="entry name" value="ARRESTIN DOMAIN-CONTAINING PROTEIN D"/>
    <property type="match status" value="1"/>
</dbReference>
<dbReference type="Proteomes" id="UP001178507">
    <property type="component" value="Unassembled WGS sequence"/>
</dbReference>
<reference evidence="7" key="1">
    <citation type="submission" date="2023-08" db="EMBL/GenBank/DDBJ databases">
        <authorList>
            <person name="Chen Y."/>
            <person name="Shah S."/>
            <person name="Dougan E. K."/>
            <person name="Thang M."/>
            <person name="Chan C."/>
        </authorList>
    </citation>
    <scope>NUCLEOTIDE SEQUENCE</scope>
</reference>
<evidence type="ECO:0000259" key="6">
    <source>
        <dbReference type="PROSITE" id="PS50178"/>
    </source>
</evidence>
<name>A0AA36N855_9DINO</name>
<dbReference type="InterPro" id="IPR035969">
    <property type="entry name" value="Rab-GAP_TBC_sf"/>
</dbReference>
<dbReference type="Gene3D" id="1.10.8.270">
    <property type="entry name" value="putative rabgap domain of human tbc1 domain family member 14 like domains"/>
    <property type="match status" value="1"/>
</dbReference>
<dbReference type="SMART" id="SM00064">
    <property type="entry name" value="FYVE"/>
    <property type="match status" value="1"/>
</dbReference>
<sequence length="608" mass="67037">VMEGRSQRSNSLLAELPRWAVEPRRARAATDTAASPGSPGWELDEWLFPVFDREAHGLWREPRQKWLQEVEAKGGFSTWLLEGLDLRGMNDRNYLLGLRWTSAFHKLYRSQASKVRGAIANEIEKDMSRTCPGHPQEPALIAATRDILQMMCCARDASVGYMQGLNFTAAVLCCALSRDDAFWCLAALVEGAAAHFGDSLQGVLVDAECIDWLAEELAPEQFPSCRQVKDYSPALLFTKPLCTLLAGCSLPVDAALQCWRAILHASKPRVFLLRILAAFAVETAKRLSEVTEVSELMALLEKSFASSYDASAVLAAAEASVAAASDEAVQKQLLVMEERLRHRGLEAKALRSRGAAQAFHGQLMQEPDLIQRLLQELKGLWKQSGDQLVTEAEFVKIAGPAFAPFDRDTQVRPFLTAVVLDLDASRAGHVFLKHALIALVLLLGDKPQERIDFIFCLLEQGAGVSKRDFEELARATGQMDLANAWLLSSGAELLEKETFTKALVALPSLAFATLDANKDSRTNSFGLSFTSSSGSLQPIAPKWAPNELLACQLCAACFTCFRRRHHCRACGRLLCNRCSRNRLPLPIIGYNCSVRVCDDCHAVLFPTE</sequence>
<dbReference type="InterPro" id="IPR052113">
    <property type="entry name" value="FYVE-type_Zinc_Finger"/>
</dbReference>
<keyword evidence="3" id="KW-0862">Zinc</keyword>